<dbReference type="InterPro" id="IPR009057">
    <property type="entry name" value="Homeodomain-like_sf"/>
</dbReference>
<evidence type="ECO:0000313" key="6">
    <source>
        <dbReference type="Proteomes" id="UP001419910"/>
    </source>
</evidence>
<feature type="domain" description="HTH tetR-type" evidence="4">
    <location>
        <begin position="31"/>
        <end position="91"/>
    </location>
</feature>
<feature type="region of interest" description="Disordered" evidence="3">
    <location>
        <begin position="1"/>
        <end position="29"/>
    </location>
</feature>
<evidence type="ECO:0000256" key="3">
    <source>
        <dbReference type="SAM" id="MobiDB-lite"/>
    </source>
</evidence>
<feature type="DNA-binding region" description="H-T-H motif" evidence="2">
    <location>
        <begin position="54"/>
        <end position="73"/>
    </location>
</feature>
<name>A0ABU9XZ13_9SPHN</name>
<protein>
    <submittedName>
        <fullName evidence="5">TetR/AcrR family transcriptional regulator</fullName>
    </submittedName>
</protein>
<gene>
    <name evidence="5" type="ORF">ABC974_03965</name>
</gene>
<evidence type="ECO:0000256" key="1">
    <source>
        <dbReference type="ARBA" id="ARBA00023125"/>
    </source>
</evidence>
<evidence type="ECO:0000256" key="2">
    <source>
        <dbReference type="PROSITE-ProRule" id="PRU00335"/>
    </source>
</evidence>
<evidence type="ECO:0000259" key="4">
    <source>
        <dbReference type="PROSITE" id="PS50977"/>
    </source>
</evidence>
<sequence length="204" mass="22100">MSTDRESSAPPLSDTVSHSEAPSSQRDARAVRSSHALGAALLKLLAEKPLDQITIREIAAEAGVHYATFFRHHPTREALLDQVAAEQIDRLVALTLPVLDSADTLAAVTALCVYVEEHRRLWTALLTGGAAAAMRNELLRISRGLAIDRAPADAWLPIELAVNCSVSLIFETLAWWLGQTTDPAPIGEVARILDRLLSSVQQPD</sequence>
<reference evidence="5 6" key="1">
    <citation type="submission" date="2024-05" db="EMBL/GenBank/DDBJ databases">
        <authorList>
            <person name="Liu Q."/>
            <person name="Xin Y.-H."/>
        </authorList>
    </citation>
    <scope>NUCLEOTIDE SEQUENCE [LARGE SCALE GENOMIC DNA]</scope>
    <source>
        <strain evidence="5 6">CGMCC 1.10181</strain>
    </source>
</reference>
<dbReference type="EMBL" id="JBDIME010000002">
    <property type="protein sequence ID" value="MEN2788771.1"/>
    <property type="molecule type" value="Genomic_DNA"/>
</dbReference>
<dbReference type="RefSeq" id="WP_343890782.1">
    <property type="nucleotide sequence ID" value="NZ_BAAAEH010000035.1"/>
</dbReference>
<dbReference type="InterPro" id="IPR001647">
    <property type="entry name" value="HTH_TetR"/>
</dbReference>
<comment type="caution">
    <text evidence="5">The sequence shown here is derived from an EMBL/GenBank/DDBJ whole genome shotgun (WGS) entry which is preliminary data.</text>
</comment>
<dbReference type="InterPro" id="IPR050624">
    <property type="entry name" value="HTH-type_Tx_Regulator"/>
</dbReference>
<dbReference type="SUPFAM" id="SSF46689">
    <property type="entry name" value="Homeodomain-like"/>
    <property type="match status" value="1"/>
</dbReference>
<dbReference type="Gene3D" id="1.10.357.10">
    <property type="entry name" value="Tetracycline Repressor, domain 2"/>
    <property type="match status" value="1"/>
</dbReference>
<dbReference type="Pfam" id="PF00440">
    <property type="entry name" value="TetR_N"/>
    <property type="match status" value="1"/>
</dbReference>
<keyword evidence="1 2" id="KW-0238">DNA-binding</keyword>
<organism evidence="5 6">
    <name type="scientific">Sphingomonas oligophenolica</name>
    <dbReference type="NCBI Taxonomy" id="301154"/>
    <lineage>
        <taxon>Bacteria</taxon>
        <taxon>Pseudomonadati</taxon>
        <taxon>Pseudomonadota</taxon>
        <taxon>Alphaproteobacteria</taxon>
        <taxon>Sphingomonadales</taxon>
        <taxon>Sphingomonadaceae</taxon>
        <taxon>Sphingomonas</taxon>
    </lineage>
</organism>
<dbReference type="Proteomes" id="UP001419910">
    <property type="component" value="Unassembled WGS sequence"/>
</dbReference>
<dbReference type="PROSITE" id="PS50977">
    <property type="entry name" value="HTH_TETR_2"/>
    <property type="match status" value="1"/>
</dbReference>
<feature type="compositionally biased region" description="Polar residues" evidence="3">
    <location>
        <begin position="14"/>
        <end position="25"/>
    </location>
</feature>
<evidence type="ECO:0000313" key="5">
    <source>
        <dbReference type="EMBL" id="MEN2788771.1"/>
    </source>
</evidence>
<proteinExistence type="predicted"/>
<dbReference type="PANTHER" id="PTHR43479:SF11">
    <property type="entry name" value="ACREF_ENVCD OPERON REPRESSOR-RELATED"/>
    <property type="match status" value="1"/>
</dbReference>
<dbReference type="PANTHER" id="PTHR43479">
    <property type="entry name" value="ACREF/ENVCD OPERON REPRESSOR-RELATED"/>
    <property type="match status" value="1"/>
</dbReference>
<accession>A0ABU9XZ13</accession>
<keyword evidence="6" id="KW-1185">Reference proteome</keyword>